<reference evidence="1" key="1">
    <citation type="submission" date="2023-03" db="EMBL/GenBank/DDBJ databases">
        <title>Massive genome expansion in bonnet fungi (Mycena s.s.) driven by repeated elements and novel gene families across ecological guilds.</title>
        <authorList>
            <consortium name="Lawrence Berkeley National Laboratory"/>
            <person name="Harder C.B."/>
            <person name="Miyauchi S."/>
            <person name="Viragh M."/>
            <person name="Kuo A."/>
            <person name="Thoen E."/>
            <person name="Andreopoulos B."/>
            <person name="Lu D."/>
            <person name="Skrede I."/>
            <person name="Drula E."/>
            <person name="Henrissat B."/>
            <person name="Morin E."/>
            <person name="Kohler A."/>
            <person name="Barry K."/>
            <person name="LaButti K."/>
            <person name="Morin E."/>
            <person name="Salamov A."/>
            <person name="Lipzen A."/>
            <person name="Mereny Z."/>
            <person name="Hegedus B."/>
            <person name="Baldrian P."/>
            <person name="Stursova M."/>
            <person name="Weitz H."/>
            <person name="Taylor A."/>
            <person name="Grigoriev I.V."/>
            <person name="Nagy L.G."/>
            <person name="Martin F."/>
            <person name="Kauserud H."/>
        </authorList>
    </citation>
    <scope>NUCLEOTIDE SEQUENCE</scope>
    <source>
        <strain evidence="1">CBHHK188m</strain>
    </source>
</reference>
<gene>
    <name evidence="1" type="ORF">DFH07DRAFT_768713</name>
</gene>
<evidence type="ECO:0000313" key="2">
    <source>
        <dbReference type="Proteomes" id="UP001215280"/>
    </source>
</evidence>
<proteinExistence type="predicted"/>
<dbReference type="AlphaFoldDB" id="A0AAD7NQH4"/>
<accession>A0AAD7NQH4</accession>
<sequence>MSERLHIALYRTDDSVTTAYFHWALVLGDPNNLVDIYQIRLVGGQWEYKPRQSVQLYNSGTMQCTVLLPPLFADFTKIKFFIDTEPAAQGETQLLWIHSAQGRGWTCAQWVIRVLEGLVNNGLMDGDGLGIGTNDWKAKLYMTVCGLGKESLEDGQRVKYL</sequence>
<keyword evidence="2" id="KW-1185">Reference proteome</keyword>
<evidence type="ECO:0000313" key="1">
    <source>
        <dbReference type="EMBL" id="KAJ7770167.1"/>
    </source>
</evidence>
<dbReference type="Proteomes" id="UP001215280">
    <property type="component" value="Unassembled WGS sequence"/>
</dbReference>
<protein>
    <submittedName>
        <fullName evidence="1">Uncharacterized protein</fullName>
    </submittedName>
</protein>
<organism evidence="1 2">
    <name type="scientific">Mycena maculata</name>
    <dbReference type="NCBI Taxonomy" id="230809"/>
    <lineage>
        <taxon>Eukaryota</taxon>
        <taxon>Fungi</taxon>
        <taxon>Dikarya</taxon>
        <taxon>Basidiomycota</taxon>
        <taxon>Agaricomycotina</taxon>
        <taxon>Agaricomycetes</taxon>
        <taxon>Agaricomycetidae</taxon>
        <taxon>Agaricales</taxon>
        <taxon>Marasmiineae</taxon>
        <taxon>Mycenaceae</taxon>
        <taxon>Mycena</taxon>
    </lineage>
</organism>
<name>A0AAD7NQH4_9AGAR</name>
<dbReference type="EMBL" id="JARJLG010000024">
    <property type="protein sequence ID" value="KAJ7770167.1"/>
    <property type="molecule type" value="Genomic_DNA"/>
</dbReference>
<comment type="caution">
    <text evidence="1">The sequence shown here is derived from an EMBL/GenBank/DDBJ whole genome shotgun (WGS) entry which is preliminary data.</text>
</comment>